<proteinExistence type="predicted"/>
<dbReference type="PROSITE" id="PS51257">
    <property type="entry name" value="PROKAR_LIPOPROTEIN"/>
    <property type="match status" value="1"/>
</dbReference>
<comment type="caution">
    <text evidence="2">The sequence shown here is derived from an EMBL/GenBank/DDBJ whole genome shotgun (WGS) entry which is preliminary data.</text>
</comment>
<dbReference type="RefSeq" id="WP_216521074.1">
    <property type="nucleotide sequence ID" value="NZ_JAHLPM010000014.1"/>
</dbReference>
<dbReference type="InterPro" id="IPR034015">
    <property type="entry name" value="M1_LTA4H"/>
</dbReference>
<accession>A0ABS6E8X0</accession>
<dbReference type="Pfam" id="PF01433">
    <property type="entry name" value="Peptidase_M1"/>
    <property type="match status" value="1"/>
</dbReference>
<evidence type="ECO:0000259" key="1">
    <source>
        <dbReference type="Pfam" id="PF01433"/>
    </source>
</evidence>
<protein>
    <submittedName>
        <fullName evidence="2">M1 family metallopeptidase</fullName>
    </submittedName>
</protein>
<dbReference type="InterPro" id="IPR014782">
    <property type="entry name" value="Peptidase_M1_dom"/>
</dbReference>
<feature type="domain" description="Peptidase M1 membrane alanine aminopeptidase" evidence="1">
    <location>
        <begin position="288"/>
        <end position="495"/>
    </location>
</feature>
<dbReference type="PANTHER" id="PTHR45726">
    <property type="entry name" value="LEUKOTRIENE A-4 HYDROLASE"/>
    <property type="match status" value="1"/>
</dbReference>
<sequence>MKIKRKLCLILIFVLILSLAGCKKGKALSEDNLMLKDYNGIDINKINEYKIEVELNEEEKSYTGKQWVTYVNNTGIDLKEIYFHVYPNAFKSLDKAPILFNQGEGMEPLEYEPGYMDLEKVLMDKDNLRFNIQGQDDTILHIQLNKPLKKGEKATIYFKYKVYLPTSKDRFGYGEKAINFGNWYPIVCVYDKKGWNLDPYYSIGDPFYSDISNYKVNITTPKEVVVAASGNILSEKIEGDKKTYIIEGKLLRDFAWAASKDFIVNERKVGDTLIRLYTLKDNDSMIEYSLNVGEESISLFSRLFGKYPYSQYSIVITEFPSGMEYPGLVFIGDDYFYNSLKSILEKIIVHETAHQWWYGLVGNNQVDEAWLDESLATYSEVIYTKEVYGEKEGEEYYNQNIKIGYDHGVKYLGENGVVKKPLNEFTGWDDYGILVYTKGAIFINEIKEEYGEETLYDILNKYFHTYKFYNATTEDFIKICENVTKDSFKEKVDRWLLGGK</sequence>
<dbReference type="CDD" id="cd09604">
    <property type="entry name" value="M1_APN_like"/>
    <property type="match status" value="1"/>
</dbReference>
<reference evidence="2 3" key="1">
    <citation type="submission" date="2021-06" db="EMBL/GenBank/DDBJ databases">
        <authorList>
            <person name="Sun Q."/>
            <person name="Li D."/>
        </authorList>
    </citation>
    <scope>NUCLEOTIDE SEQUENCE [LARGE SCALE GENOMIC DNA]</scope>
    <source>
        <strain evidence="2 3">MSJ-40</strain>
    </source>
</reference>
<name>A0ABS6E8X0_9FIRM</name>
<evidence type="ECO:0000313" key="2">
    <source>
        <dbReference type="EMBL" id="MBU5439367.1"/>
    </source>
</evidence>
<dbReference type="PANTHER" id="PTHR45726:SF3">
    <property type="entry name" value="LEUKOTRIENE A-4 HYDROLASE"/>
    <property type="match status" value="1"/>
</dbReference>
<organism evidence="2 3">
    <name type="scientific">Tissierella simiarum</name>
    <dbReference type="NCBI Taxonomy" id="2841534"/>
    <lineage>
        <taxon>Bacteria</taxon>
        <taxon>Bacillati</taxon>
        <taxon>Bacillota</taxon>
        <taxon>Tissierellia</taxon>
        <taxon>Tissierellales</taxon>
        <taxon>Tissierellaceae</taxon>
        <taxon>Tissierella</taxon>
    </lineage>
</organism>
<keyword evidence="3" id="KW-1185">Reference proteome</keyword>
<gene>
    <name evidence="2" type="ORF">KQI42_15205</name>
</gene>
<dbReference type="EMBL" id="JAHLPM010000014">
    <property type="protein sequence ID" value="MBU5439367.1"/>
    <property type="molecule type" value="Genomic_DNA"/>
</dbReference>
<dbReference type="Proteomes" id="UP000749471">
    <property type="component" value="Unassembled WGS sequence"/>
</dbReference>
<evidence type="ECO:0000313" key="3">
    <source>
        <dbReference type="Proteomes" id="UP000749471"/>
    </source>
</evidence>